<evidence type="ECO:0000256" key="1">
    <source>
        <dbReference type="SAM" id="SignalP"/>
    </source>
</evidence>
<dbReference type="InterPro" id="IPR000259">
    <property type="entry name" value="Adhesion_dom_fimbrial"/>
</dbReference>
<feature type="chain" id="PRO_5003923608" evidence="1">
    <location>
        <begin position="21"/>
        <end position="181"/>
    </location>
</feature>
<dbReference type="SUPFAM" id="SSF49401">
    <property type="entry name" value="Bacterial adhesins"/>
    <property type="match status" value="1"/>
</dbReference>
<dbReference type="InterPro" id="IPR008966">
    <property type="entry name" value="Adhesion_dom_sf"/>
</dbReference>
<protein>
    <submittedName>
        <fullName evidence="3">Fimbrial protein</fullName>
    </submittedName>
</protein>
<proteinExistence type="predicted"/>
<dbReference type="AlphaFoldDB" id="K8WLX2"/>
<keyword evidence="4" id="KW-1185">Reference proteome</keyword>
<dbReference type="PANTHER" id="PTHR33420">
    <property type="entry name" value="FIMBRIAL SUBUNIT ELFA-RELATED"/>
    <property type="match status" value="1"/>
</dbReference>
<comment type="caution">
    <text evidence="3">The sequence shown here is derived from an EMBL/GenBank/DDBJ whole genome shotgun (WGS) entry which is preliminary data.</text>
</comment>
<dbReference type="Pfam" id="PF00419">
    <property type="entry name" value="Fimbrial"/>
    <property type="match status" value="1"/>
</dbReference>
<dbReference type="Proteomes" id="UP000010290">
    <property type="component" value="Chromosome"/>
</dbReference>
<dbReference type="PANTHER" id="PTHR33420:SF26">
    <property type="entry name" value="FIMBRIAL SUBUNIT"/>
    <property type="match status" value="1"/>
</dbReference>
<dbReference type="OrthoDB" id="6522787at2"/>
<dbReference type="GO" id="GO:0043709">
    <property type="term" value="P:cell adhesion involved in single-species biofilm formation"/>
    <property type="evidence" value="ECO:0007669"/>
    <property type="project" value="TreeGrafter"/>
</dbReference>
<accession>K8WLX2</accession>
<dbReference type="GO" id="GO:0009289">
    <property type="term" value="C:pilus"/>
    <property type="evidence" value="ECO:0007669"/>
    <property type="project" value="InterPro"/>
</dbReference>
<reference evidence="3 4" key="1">
    <citation type="journal article" date="2012" name="BMC Genomics">
        <title>Comparative genomics of bacteria in the genus Providencia isolated from wild Drosophila melanogaster.</title>
        <authorList>
            <person name="Galac M.R."/>
            <person name="Lazzaro B.P."/>
        </authorList>
    </citation>
    <scope>NUCLEOTIDE SEQUENCE [LARGE SCALE GENOMIC DNA]</scope>
    <source>
        <strain evidence="3 4">DSM 19967</strain>
    </source>
</reference>
<dbReference type="RefSeq" id="WP_008913989.1">
    <property type="nucleotide sequence ID" value="NZ_CM001773.1"/>
</dbReference>
<feature type="domain" description="Fimbrial-type adhesion" evidence="2">
    <location>
        <begin position="32"/>
        <end position="181"/>
    </location>
</feature>
<name>K8WLX2_9GAMM</name>
<evidence type="ECO:0000313" key="3">
    <source>
        <dbReference type="EMBL" id="EKT61559.1"/>
    </source>
</evidence>
<sequence length="181" mass="18926">MKKVIFATLITAAMSSSAFAAGQQGQGSGQVKFHGYIIDAPCSIESPNPIEVDFGQISRKVLAANNNTGESHIETFSIELADCDVSDLADKQVTTTFSFTDAGADTNLVGFDGKDSMGAGIAIISGNNKVENNVATKPHKLQTGPNSLEFSSYVKGLGGTGDNAVKVGEFYATANFTLAYQ</sequence>
<dbReference type="InterPro" id="IPR036937">
    <property type="entry name" value="Adhesion_dom_fimbrial_sf"/>
</dbReference>
<dbReference type="PATRIC" id="fig|1141660.3.peg.82"/>
<feature type="signal peptide" evidence="1">
    <location>
        <begin position="1"/>
        <end position="20"/>
    </location>
</feature>
<dbReference type="HOGENOM" id="CLU_088965_3_1_6"/>
<organism evidence="3 4">
    <name type="scientific">Providencia sneebia DSM 19967</name>
    <dbReference type="NCBI Taxonomy" id="1141660"/>
    <lineage>
        <taxon>Bacteria</taxon>
        <taxon>Pseudomonadati</taxon>
        <taxon>Pseudomonadota</taxon>
        <taxon>Gammaproteobacteria</taxon>
        <taxon>Enterobacterales</taxon>
        <taxon>Morganellaceae</taxon>
        <taxon>Providencia</taxon>
    </lineage>
</organism>
<gene>
    <name evidence="3" type="ORF">OO7_00410</name>
</gene>
<keyword evidence="1" id="KW-0732">Signal</keyword>
<evidence type="ECO:0000259" key="2">
    <source>
        <dbReference type="Pfam" id="PF00419"/>
    </source>
</evidence>
<evidence type="ECO:0000313" key="4">
    <source>
        <dbReference type="Proteomes" id="UP000010290"/>
    </source>
</evidence>
<dbReference type="Gene3D" id="2.60.40.1090">
    <property type="entry name" value="Fimbrial-type adhesion domain"/>
    <property type="match status" value="1"/>
</dbReference>
<dbReference type="EMBL" id="AKKN01000001">
    <property type="protein sequence ID" value="EKT61559.1"/>
    <property type="molecule type" value="Genomic_DNA"/>
</dbReference>
<dbReference type="InterPro" id="IPR050263">
    <property type="entry name" value="Bact_Fimbrial_Adh_Pro"/>
</dbReference>